<keyword evidence="1" id="KW-0812">Transmembrane</keyword>
<keyword evidence="1" id="KW-1133">Transmembrane helix</keyword>
<organism evidence="2 3">
    <name type="scientific">Araneus ventricosus</name>
    <name type="common">Orbweaver spider</name>
    <name type="synonym">Epeira ventricosa</name>
    <dbReference type="NCBI Taxonomy" id="182803"/>
    <lineage>
        <taxon>Eukaryota</taxon>
        <taxon>Metazoa</taxon>
        <taxon>Ecdysozoa</taxon>
        <taxon>Arthropoda</taxon>
        <taxon>Chelicerata</taxon>
        <taxon>Arachnida</taxon>
        <taxon>Araneae</taxon>
        <taxon>Araneomorphae</taxon>
        <taxon>Entelegynae</taxon>
        <taxon>Araneoidea</taxon>
        <taxon>Araneidae</taxon>
        <taxon>Araneus</taxon>
    </lineage>
</organism>
<reference evidence="2 3" key="1">
    <citation type="journal article" date="2019" name="Sci. Rep.">
        <title>Orb-weaving spider Araneus ventricosus genome elucidates the spidroin gene catalogue.</title>
        <authorList>
            <person name="Kono N."/>
            <person name="Nakamura H."/>
            <person name="Ohtoshi R."/>
            <person name="Moran D.A.P."/>
            <person name="Shinohara A."/>
            <person name="Yoshida Y."/>
            <person name="Fujiwara M."/>
            <person name="Mori M."/>
            <person name="Tomita M."/>
            <person name="Arakawa K."/>
        </authorList>
    </citation>
    <scope>NUCLEOTIDE SEQUENCE [LARGE SCALE GENOMIC DNA]</scope>
</reference>
<proteinExistence type="predicted"/>
<dbReference type="AlphaFoldDB" id="A0A4Y2NTS5"/>
<protein>
    <submittedName>
        <fullName evidence="2">Uncharacterized protein</fullName>
    </submittedName>
</protein>
<comment type="caution">
    <text evidence="2">The sequence shown here is derived from an EMBL/GenBank/DDBJ whole genome shotgun (WGS) entry which is preliminary data.</text>
</comment>
<sequence length="125" mass="13886">RLSSQSRSMPAGLFVTCILGTLAHPALGSWISAYLPLQYFQSTHEEAVYRLSSQSRSMPAGLFVTCILGTLAHPALGSWISAYLPLQYFMSVNEGHAYRVSSKSLQQYLVWCQSAYVFSPSYPRV</sequence>
<dbReference type="EMBL" id="BGPR01009850">
    <property type="protein sequence ID" value="GBN42721.1"/>
    <property type="molecule type" value="Genomic_DNA"/>
</dbReference>
<evidence type="ECO:0000256" key="1">
    <source>
        <dbReference type="SAM" id="Phobius"/>
    </source>
</evidence>
<accession>A0A4Y2NTS5</accession>
<feature type="transmembrane region" description="Helical" evidence="1">
    <location>
        <begin position="60"/>
        <end position="84"/>
    </location>
</feature>
<gene>
    <name evidence="2" type="ORF">AVEN_84151_1</name>
</gene>
<keyword evidence="1" id="KW-0472">Membrane</keyword>
<name>A0A4Y2NTS5_ARAVE</name>
<keyword evidence="3" id="KW-1185">Reference proteome</keyword>
<feature type="non-terminal residue" evidence="2">
    <location>
        <position position="1"/>
    </location>
</feature>
<evidence type="ECO:0000313" key="2">
    <source>
        <dbReference type="EMBL" id="GBN42721.1"/>
    </source>
</evidence>
<dbReference type="Proteomes" id="UP000499080">
    <property type="component" value="Unassembled WGS sequence"/>
</dbReference>
<evidence type="ECO:0000313" key="3">
    <source>
        <dbReference type="Proteomes" id="UP000499080"/>
    </source>
</evidence>